<dbReference type="Pfam" id="PF01171">
    <property type="entry name" value="ATP_bind_3"/>
    <property type="match status" value="1"/>
</dbReference>
<keyword evidence="4" id="KW-0547">Nucleotide-binding</keyword>
<evidence type="ECO:0000256" key="5">
    <source>
        <dbReference type="ARBA" id="ARBA00022840"/>
    </source>
</evidence>
<dbReference type="AlphaFoldDB" id="A0A484H6W7"/>
<evidence type="ECO:0000256" key="4">
    <source>
        <dbReference type="ARBA" id="ARBA00022741"/>
    </source>
</evidence>
<protein>
    <recommendedName>
        <fullName evidence="1">tRNA(Ile)-lysidine synthetase</fullName>
        <ecNumber evidence="1">6.3.4.19</ecNumber>
    </recommendedName>
</protein>
<dbReference type="Gene3D" id="3.40.50.620">
    <property type="entry name" value="HUPs"/>
    <property type="match status" value="1"/>
</dbReference>
<reference evidence="8" key="1">
    <citation type="submission" date="2018-10" db="EMBL/GenBank/DDBJ databases">
        <authorList>
            <person name="Gruber-Vodicka H."/>
            <person name="Jaeckle O."/>
        </authorList>
    </citation>
    <scope>NUCLEOTIDE SEQUENCE</scope>
</reference>
<dbReference type="GO" id="GO:0005524">
    <property type="term" value="F:ATP binding"/>
    <property type="evidence" value="ECO:0007669"/>
    <property type="project" value="UniProtKB-KW"/>
</dbReference>
<evidence type="ECO:0000256" key="2">
    <source>
        <dbReference type="ARBA" id="ARBA00022598"/>
    </source>
</evidence>
<gene>
    <name evidence="8" type="ORF">RIEGSTA812A_PEG_664</name>
</gene>
<name>A0A484H6W7_9ZZZZ</name>
<evidence type="ECO:0000313" key="8">
    <source>
        <dbReference type="EMBL" id="VBB69191.1"/>
    </source>
</evidence>
<dbReference type="InterPro" id="IPR014729">
    <property type="entry name" value="Rossmann-like_a/b/a_fold"/>
</dbReference>
<dbReference type="InterPro" id="IPR012795">
    <property type="entry name" value="tRNA_Ile_lys_synt_N"/>
</dbReference>
<dbReference type="PANTHER" id="PTHR43033">
    <property type="entry name" value="TRNA(ILE)-LYSIDINE SYNTHASE-RELATED"/>
    <property type="match status" value="1"/>
</dbReference>
<dbReference type="EC" id="6.3.4.19" evidence="1"/>
<evidence type="ECO:0000256" key="1">
    <source>
        <dbReference type="ARBA" id="ARBA00013267"/>
    </source>
</evidence>
<organism evidence="8">
    <name type="scientific">invertebrate metagenome</name>
    <dbReference type="NCBI Taxonomy" id="1711999"/>
    <lineage>
        <taxon>unclassified sequences</taxon>
        <taxon>metagenomes</taxon>
        <taxon>organismal metagenomes</taxon>
    </lineage>
</organism>
<dbReference type="SUPFAM" id="SSF52402">
    <property type="entry name" value="Adenine nucleotide alpha hydrolases-like"/>
    <property type="match status" value="1"/>
</dbReference>
<dbReference type="NCBIfam" id="TIGR02432">
    <property type="entry name" value="lysidine_TilS_N"/>
    <property type="match status" value="1"/>
</dbReference>
<keyword evidence="2 8" id="KW-0436">Ligase</keyword>
<keyword evidence="5" id="KW-0067">ATP-binding</keyword>
<dbReference type="EMBL" id="LR026963">
    <property type="protein sequence ID" value="VBB69191.1"/>
    <property type="molecule type" value="Genomic_DNA"/>
</dbReference>
<dbReference type="InterPro" id="IPR012094">
    <property type="entry name" value="tRNA_Ile_lys_synt"/>
</dbReference>
<dbReference type="CDD" id="cd01992">
    <property type="entry name" value="TilS_N"/>
    <property type="match status" value="1"/>
</dbReference>
<feature type="domain" description="tRNA(Ile)-lysidine/2-thiocytidine synthase N-terminal" evidence="7">
    <location>
        <begin position="28"/>
        <end position="207"/>
    </location>
</feature>
<accession>A0A484H6W7</accession>
<evidence type="ECO:0000259" key="7">
    <source>
        <dbReference type="Pfam" id="PF01171"/>
    </source>
</evidence>
<keyword evidence="3" id="KW-0819">tRNA processing</keyword>
<dbReference type="PANTHER" id="PTHR43033:SF1">
    <property type="entry name" value="TRNA(ILE)-LYSIDINE SYNTHASE-RELATED"/>
    <property type="match status" value="1"/>
</dbReference>
<proteinExistence type="inferred from homology"/>
<sequence>MLPFPPPLDESTFARLMQTVGPFETRPKIAVAVSGGPDSMALCGLMVRWTRLHGGETVALTVDHQLRADSSHEAQLVGKRLVALGIRHHVLTRTGPPLQADIQARARVARYQLLEDWCQQEGALHLALAHHQDDQAETVLLRLARGSGLRGLAAMAPIVYRRHMRLVRPLLTVTRARLQATCIAYDLAWMDDPCNQDQAFSRVRIRRLLPLLAEEGIDASRLAKTSRHLLRAGIVVNKAVATLLAKHADVHPFGFAWLDTAGLVSSPHEVALRVLACLLTVVGGRIYPPRLRQLEALHEAIFAQTMQGGRTLAGCLVRPSLARGSLLLCREPYAVDTAKSVLPGKCFRWDGRFTIIISRTAPTGSKIGALGRVGWSGVTAVRPALTCLPACVGYTLPALHVPSGHIQPLLPVGEFCHEDLRGESATTMAVFAPDTPASV</sequence>
<comment type="catalytic activity">
    <reaction evidence="6">
        <text>cytidine(34) in tRNA(Ile2) + L-lysine + ATP = lysidine(34) in tRNA(Ile2) + AMP + diphosphate + H(+)</text>
        <dbReference type="Rhea" id="RHEA:43744"/>
        <dbReference type="Rhea" id="RHEA-COMP:10625"/>
        <dbReference type="Rhea" id="RHEA-COMP:10670"/>
        <dbReference type="ChEBI" id="CHEBI:15378"/>
        <dbReference type="ChEBI" id="CHEBI:30616"/>
        <dbReference type="ChEBI" id="CHEBI:32551"/>
        <dbReference type="ChEBI" id="CHEBI:33019"/>
        <dbReference type="ChEBI" id="CHEBI:82748"/>
        <dbReference type="ChEBI" id="CHEBI:83665"/>
        <dbReference type="ChEBI" id="CHEBI:456215"/>
        <dbReference type="EC" id="6.3.4.19"/>
    </reaction>
</comment>
<evidence type="ECO:0000256" key="3">
    <source>
        <dbReference type="ARBA" id="ARBA00022694"/>
    </source>
</evidence>
<evidence type="ECO:0000256" key="6">
    <source>
        <dbReference type="ARBA" id="ARBA00048539"/>
    </source>
</evidence>
<dbReference type="InterPro" id="IPR011063">
    <property type="entry name" value="TilS/TtcA_N"/>
</dbReference>
<dbReference type="GO" id="GO:0008033">
    <property type="term" value="P:tRNA processing"/>
    <property type="evidence" value="ECO:0007669"/>
    <property type="project" value="UniProtKB-KW"/>
</dbReference>
<dbReference type="GO" id="GO:0032267">
    <property type="term" value="F:tRNA(Ile)-lysidine synthase activity"/>
    <property type="evidence" value="ECO:0007669"/>
    <property type="project" value="UniProtKB-EC"/>
</dbReference>
<dbReference type="HAMAP" id="MF_01161">
    <property type="entry name" value="tRNA_Ile_lys_synt"/>
    <property type="match status" value="1"/>
</dbReference>